<dbReference type="RefSeq" id="WP_128353286.1">
    <property type="nucleotide sequence ID" value="NZ_QMHN01000001.1"/>
</dbReference>
<dbReference type="InterPro" id="IPR001434">
    <property type="entry name" value="OmcB-like_DUF11"/>
</dbReference>
<comment type="caution">
    <text evidence="2">The sequence shown here is derived from an EMBL/GenBank/DDBJ whole genome shotgun (WGS) entry which is preliminary data.</text>
</comment>
<dbReference type="EMBL" id="SAYW01000001">
    <property type="protein sequence ID" value="RWU10521.1"/>
    <property type="molecule type" value="Genomic_DNA"/>
</dbReference>
<name>A0A3S3PQA3_9SPHI</name>
<dbReference type="Gene3D" id="2.60.40.10">
    <property type="entry name" value="Immunoglobulins"/>
    <property type="match status" value="2"/>
</dbReference>
<dbReference type="InterPro" id="IPR013783">
    <property type="entry name" value="Ig-like_fold"/>
</dbReference>
<dbReference type="InterPro" id="IPR026341">
    <property type="entry name" value="T9SS_type_B"/>
</dbReference>
<dbReference type="InterPro" id="IPR047589">
    <property type="entry name" value="DUF11_rpt"/>
</dbReference>
<reference evidence="2 3" key="1">
    <citation type="submission" date="2018-06" db="EMBL/GenBank/DDBJ databases">
        <title>Pedobacter endophyticus sp. nov., an endophytic bacterium isolated from a leaf of Triticum aestivum.</title>
        <authorList>
            <person name="Zhang L."/>
        </authorList>
    </citation>
    <scope>NUCLEOTIDE SEQUENCE [LARGE SCALE GENOMIC DNA]</scope>
    <source>
        <strain evidence="2 3">CM134L-2</strain>
    </source>
</reference>
<evidence type="ECO:0000313" key="2">
    <source>
        <dbReference type="EMBL" id="RWU10521.1"/>
    </source>
</evidence>
<evidence type="ECO:0000259" key="1">
    <source>
        <dbReference type="Pfam" id="PF01345"/>
    </source>
</evidence>
<dbReference type="Pfam" id="PF01345">
    <property type="entry name" value="DUF11"/>
    <property type="match status" value="1"/>
</dbReference>
<dbReference type="Pfam" id="PF13585">
    <property type="entry name" value="CHU_C"/>
    <property type="match status" value="1"/>
</dbReference>
<sequence>MQVTIVKAQTANEVRIRQGGTAHLRVDNPNGTYSYQWYRYGQPISGASTFMYNTTTAGDYQVRVISQEGCGSDLSDVFRVIVEYSNLEVIKKSETRFVGPNEPFTYMITVRNIENTDNPNVQVTDIFPPNLKFISMDRPSLGTAEYVNGRINWTIPLLVSGGPAATLLIKAQGTMAGNVVNTVTVAGGDPTLPDPDLGNNTSTDVKKIIGNIKVPNVITPNGDGKNDVLKIDGIELYKESSLAIFNRWGNEVYRSPGSYINNWSGEGLSEGTYYYVLKLVSKEGAQSAVTGYITLLRDK</sequence>
<accession>A0A3S3PQA3</accession>
<dbReference type="OrthoDB" id="9765926at2"/>
<dbReference type="NCBIfam" id="TIGR04131">
    <property type="entry name" value="Bac_Flav_CTERM"/>
    <property type="match status" value="1"/>
</dbReference>
<keyword evidence="3" id="KW-1185">Reference proteome</keyword>
<feature type="domain" description="DUF11" evidence="1">
    <location>
        <begin position="87"/>
        <end position="203"/>
    </location>
</feature>
<dbReference type="AlphaFoldDB" id="A0A3S3PQA3"/>
<protein>
    <submittedName>
        <fullName evidence="2">T9SS type B sorting domain-containing protein</fullName>
    </submittedName>
</protein>
<evidence type="ECO:0000313" key="3">
    <source>
        <dbReference type="Proteomes" id="UP000284120"/>
    </source>
</evidence>
<proteinExistence type="predicted"/>
<dbReference type="Proteomes" id="UP000284120">
    <property type="component" value="Unassembled WGS sequence"/>
</dbReference>
<gene>
    <name evidence="2" type="ORF">DPV69_04070</name>
</gene>
<dbReference type="NCBIfam" id="TIGR01451">
    <property type="entry name" value="B_ant_repeat"/>
    <property type="match status" value="1"/>
</dbReference>
<organism evidence="2 3">
    <name type="scientific">Pedobacter chitinilyticus</name>
    <dbReference type="NCBI Taxonomy" id="2233776"/>
    <lineage>
        <taxon>Bacteria</taxon>
        <taxon>Pseudomonadati</taxon>
        <taxon>Bacteroidota</taxon>
        <taxon>Sphingobacteriia</taxon>
        <taxon>Sphingobacteriales</taxon>
        <taxon>Sphingobacteriaceae</taxon>
        <taxon>Pedobacter</taxon>
    </lineage>
</organism>